<keyword evidence="2" id="KW-1185">Reference proteome</keyword>
<protein>
    <submittedName>
        <fullName evidence="1">NAD(P)-binding protein</fullName>
    </submittedName>
</protein>
<dbReference type="InterPro" id="IPR002347">
    <property type="entry name" value="SDR_fam"/>
</dbReference>
<name>A0A316YXF7_9BASI</name>
<dbReference type="InterPro" id="IPR036291">
    <property type="entry name" value="NAD(P)-bd_dom_sf"/>
</dbReference>
<evidence type="ECO:0000313" key="2">
    <source>
        <dbReference type="Proteomes" id="UP000245768"/>
    </source>
</evidence>
<dbReference type="PRINTS" id="PR00081">
    <property type="entry name" value="GDHRDH"/>
</dbReference>
<dbReference type="PANTHER" id="PTHR43431:SF7">
    <property type="entry name" value="OXIDOREDUCTASE, SHORT CHAIN DEHYDROGENASE_REDUCTASE FAMILY (AFU_ORTHOLOGUE AFUA_5G14000)"/>
    <property type="match status" value="1"/>
</dbReference>
<dbReference type="InParanoid" id="A0A316YXF7"/>
<reference evidence="1 2" key="1">
    <citation type="journal article" date="2018" name="Mol. Biol. Evol.">
        <title>Broad Genomic Sampling Reveals a Smut Pathogenic Ancestry of the Fungal Clade Ustilaginomycotina.</title>
        <authorList>
            <person name="Kijpornyongpan T."/>
            <person name="Mondo S.J."/>
            <person name="Barry K."/>
            <person name="Sandor L."/>
            <person name="Lee J."/>
            <person name="Lipzen A."/>
            <person name="Pangilinan J."/>
            <person name="LaButti K."/>
            <person name="Hainaut M."/>
            <person name="Henrissat B."/>
            <person name="Grigoriev I.V."/>
            <person name="Spatafora J.W."/>
            <person name="Aime M.C."/>
        </authorList>
    </citation>
    <scope>NUCLEOTIDE SEQUENCE [LARGE SCALE GENOMIC DNA]</scope>
    <source>
        <strain evidence="1 2">MCA 4198</strain>
    </source>
</reference>
<gene>
    <name evidence="1" type="ORF">FA10DRAFT_4565</name>
</gene>
<dbReference type="AlphaFoldDB" id="A0A316YXF7"/>
<evidence type="ECO:0000313" key="1">
    <source>
        <dbReference type="EMBL" id="PWN92743.1"/>
    </source>
</evidence>
<proteinExistence type="predicted"/>
<dbReference type="RefSeq" id="XP_025379941.1">
    <property type="nucleotide sequence ID" value="XM_025525498.1"/>
</dbReference>
<dbReference type="Gene3D" id="3.40.50.720">
    <property type="entry name" value="NAD(P)-binding Rossmann-like Domain"/>
    <property type="match status" value="1"/>
</dbReference>
<accession>A0A316YXF7</accession>
<dbReference type="PANTHER" id="PTHR43431">
    <property type="entry name" value="OXIDOREDUCTASE, SHORT CHAIN DEHYDROGENASE/REDUCTASE FAMILY (AFU_ORTHOLOGUE AFUA_5G14000)"/>
    <property type="match status" value="1"/>
</dbReference>
<dbReference type="SUPFAM" id="SSF51735">
    <property type="entry name" value="NAD(P)-binding Rossmann-fold domains"/>
    <property type="match status" value="1"/>
</dbReference>
<dbReference type="GeneID" id="37047414"/>
<dbReference type="STRING" id="215250.A0A316YXF7"/>
<dbReference type="OrthoDB" id="5399006at2759"/>
<sequence length="268" mass="28840">MSATNTSAAAVAAAKQIVVILGAGPGLGLSAARVFAREGHPVALLSRTQSRLDELAKQINDEVGDPGRAKGYAVDATKREAINGAFESISKDFKSAWVHTAIFNPGGGFIRKPLLETTEEDIRNGIDTQAVGGLLFAQAFIRTLQSNPKWQEPSPFPSSALGNLIITGATASLKGSANFSAFAASKFGLRAIAQSAAREYGPQGIHVSHFIIDGIIQSERVSKFFGDKYEPHTRMDSDAIAQVYLDTARQHRNTWSFETDLRPGPERW</sequence>
<dbReference type="Pfam" id="PF00106">
    <property type="entry name" value="adh_short"/>
    <property type="match status" value="1"/>
</dbReference>
<dbReference type="EMBL" id="KZ819634">
    <property type="protein sequence ID" value="PWN92743.1"/>
    <property type="molecule type" value="Genomic_DNA"/>
</dbReference>
<organism evidence="1 2">
    <name type="scientific">Acaromyces ingoldii</name>
    <dbReference type="NCBI Taxonomy" id="215250"/>
    <lineage>
        <taxon>Eukaryota</taxon>
        <taxon>Fungi</taxon>
        <taxon>Dikarya</taxon>
        <taxon>Basidiomycota</taxon>
        <taxon>Ustilaginomycotina</taxon>
        <taxon>Exobasidiomycetes</taxon>
        <taxon>Exobasidiales</taxon>
        <taxon>Cryptobasidiaceae</taxon>
        <taxon>Acaromyces</taxon>
    </lineage>
</organism>
<dbReference type="Proteomes" id="UP000245768">
    <property type="component" value="Unassembled WGS sequence"/>
</dbReference>